<sequence>MSVVPWKNSTLTIVPSVSAAVAVRGIAAGATKLAPAAGAVRLTVGAWLVVTVIVRAALVVAAPWLSVALAVRL</sequence>
<evidence type="ECO:0000313" key="2">
    <source>
        <dbReference type="EMBL" id="KFB67093.1"/>
    </source>
</evidence>
<reference evidence="2 3" key="1">
    <citation type="submission" date="2014-07" db="EMBL/GenBank/DDBJ databases">
        <title>Expanding our view of genomic diversity in Candidatus Accumulibacter clades.</title>
        <authorList>
            <person name="Skennerton C.T."/>
            <person name="Barr J.J."/>
            <person name="Slater F.R."/>
            <person name="Bond P.L."/>
            <person name="Tyson G.W."/>
        </authorList>
    </citation>
    <scope>NUCLEOTIDE SEQUENCE [LARGE SCALE GENOMIC DNA]</scope>
    <source>
        <strain evidence="3">SK-01</strain>
    </source>
</reference>
<gene>
    <name evidence="2" type="ORF">CAPSK01_003456</name>
</gene>
<proteinExistence type="predicted"/>
<comment type="caution">
    <text evidence="2">The sequence shown here is derived from an EMBL/GenBank/DDBJ whole genome shotgun (WGS) entry which is preliminary data.</text>
</comment>
<name>A0A084XX99_9PROT</name>
<organism evidence="2 3">
    <name type="scientific">Candidatus Accumulibacter vicinus</name>
    <dbReference type="NCBI Taxonomy" id="2954382"/>
    <lineage>
        <taxon>Bacteria</taxon>
        <taxon>Pseudomonadati</taxon>
        <taxon>Pseudomonadota</taxon>
        <taxon>Betaproteobacteria</taxon>
        <taxon>Candidatus Accumulibacter</taxon>
    </lineage>
</organism>
<dbReference type="Proteomes" id="UP000019812">
    <property type="component" value="Unassembled WGS sequence"/>
</dbReference>
<evidence type="ECO:0000313" key="3">
    <source>
        <dbReference type="Proteomes" id="UP000019812"/>
    </source>
</evidence>
<accession>A0A084XX99</accession>
<keyword evidence="1" id="KW-0812">Transmembrane</keyword>
<feature type="transmembrane region" description="Helical" evidence="1">
    <location>
        <begin position="45"/>
        <end position="71"/>
    </location>
</feature>
<keyword evidence="1" id="KW-1133">Transmembrane helix</keyword>
<dbReference type="AlphaFoldDB" id="A0A084XX99"/>
<protein>
    <submittedName>
        <fullName evidence="2">Uncharacterized protein</fullName>
    </submittedName>
</protein>
<evidence type="ECO:0000256" key="1">
    <source>
        <dbReference type="SAM" id="Phobius"/>
    </source>
</evidence>
<dbReference type="EMBL" id="JDSS02000032">
    <property type="protein sequence ID" value="KFB67093.1"/>
    <property type="molecule type" value="Genomic_DNA"/>
</dbReference>
<keyword evidence="1" id="KW-0472">Membrane</keyword>